<protein>
    <recommendedName>
        <fullName evidence="6">Bifunctional riboflavin kinase/FMN adenylyltransferase</fullName>
        <ecNumber evidence="4">2.7.1.26</ecNumber>
        <ecNumber evidence="5">2.7.7.2</ecNumber>
    </recommendedName>
</protein>
<dbReference type="GO" id="GO:0008531">
    <property type="term" value="F:riboflavin kinase activity"/>
    <property type="evidence" value="ECO:0007669"/>
    <property type="project" value="UniProtKB-EC"/>
</dbReference>
<dbReference type="GO" id="GO:0005524">
    <property type="term" value="F:ATP binding"/>
    <property type="evidence" value="ECO:0007669"/>
    <property type="project" value="UniProtKB-KW"/>
</dbReference>
<evidence type="ECO:0000256" key="8">
    <source>
        <dbReference type="ARBA" id="ARBA00022643"/>
    </source>
</evidence>
<dbReference type="GO" id="GO:0003919">
    <property type="term" value="F:FMN adenylyltransferase activity"/>
    <property type="evidence" value="ECO:0007669"/>
    <property type="project" value="UniProtKB-EC"/>
</dbReference>
<dbReference type="Gene3D" id="3.40.50.620">
    <property type="entry name" value="HUPs"/>
    <property type="match status" value="1"/>
</dbReference>
<evidence type="ECO:0000313" key="17">
    <source>
        <dbReference type="EMBL" id="SUZ83880.1"/>
    </source>
</evidence>
<keyword evidence="14" id="KW-0067">ATP-binding</keyword>
<dbReference type="Gene3D" id="2.40.30.30">
    <property type="entry name" value="Riboflavin kinase-like"/>
    <property type="match status" value="1"/>
</dbReference>
<dbReference type="SMART" id="SM00904">
    <property type="entry name" value="Flavokinase"/>
    <property type="match status" value="1"/>
</dbReference>
<keyword evidence="9" id="KW-0808">Transferase</keyword>
<dbReference type="EC" id="2.7.1.26" evidence="4"/>
<dbReference type="PANTHER" id="PTHR22749">
    <property type="entry name" value="RIBOFLAVIN KINASE/FMN ADENYLYLTRANSFERASE"/>
    <property type="match status" value="1"/>
</dbReference>
<proteinExistence type="inferred from homology"/>
<keyword evidence="15" id="KW-0511">Multifunctional enzyme</keyword>
<keyword evidence="10" id="KW-0548">Nucleotidyltransferase</keyword>
<dbReference type="SUPFAM" id="SSF52374">
    <property type="entry name" value="Nucleotidylyl transferase"/>
    <property type="match status" value="1"/>
</dbReference>
<dbReference type="GO" id="GO:0009231">
    <property type="term" value="P:riboflavin biosynthetic process"/>
    <property type="evidence" value="ECO:0007669"/>
    <property type="project" value="InterPro"/>
</dbReference>
<dbReference type="InterPro" id="IPR023468">
    <property type="entry name" value="Riboflavin_kinase"/>
</dbReference>
<dbReference type="NCBIfam" id="TIGR00083">
    <property type="entry name" value="ribF"/>
    <property type="match status" value="1"/>
</dbReference>
<evidence type="ECO:0000256" key="5">
    <source>
        <dbReference type="ARBA" id="ARBA00012393"/>
    </source>
</evidence>
<keyword evidence="11" id="KW-0547">Nucleotide-binding</keyword>
<organism evidence="17">
    <name type="scientific">marine metagenome</name>
    <dbReference type="NCBI Taxonomy" id="408172"/>
    <lineage>
        <taxon>unclassified sequences</taxon>
        <taxon>metagenomes</taxon>
        <taxon>ecological metagenomes</taxon>
    </lineage>
</organism>
<gene>
    <name evidence="17" type="ORF">METZ01_LOCUS36734</name>
</gene>
<dbReference type="InterPro" id="IPR014729">
    <property type="entry name" value="Rossmann-like_a/b/a_fold"/>
</dbReference>
<comment type="pathway">
    <text evidence="1">Cofactor biosynthesis; FAD biosynthesis; FAD from FMN: step 1/1.</text>
</comment>
<evidence type="ECO:0000256" key="6">
    <source>
        <dbReference type="ARBA" id="ARBA00018483"/>
    </source>
</evidence>
<evidence type="ECO:0000256" key="10">
    <source>
        <dbReference type="ARBA" id="ARBA00022695"/>
    </source>
</evidence>
<accession>A0A381QXI6</accession>
<evidence type="ECO:0000259" key="16">
    <source>
        <dbReference type="SMART" id="SM00904"/>
    </source>
</evidence>
<dbReference type="CDD" id="cd02064">
    <property type="entry name" value="FAD_synthetase_N"/>
    <property type="match status" value="1"/>
</dbReference>
<dbReference type="GO" id="GO:0006747">
    <property type="term" value="P:FAD biosynthetic process"/>
    <property type="evidence" value="ECO:0007669"/>
    <property type="project" value="UniProtKB-UniPathway"/>
</dbReference>
<dbReference type="GO" id="GO:0009398">
    <property type="term" value="P:FMN biosynthetic process"/>
    <property type="evidence" value="ECO:0007669"/>
    <property type="project" value="UniProtKB-UniPathway"/>
</dbReference>
<dbReference type="InterPro" id="IPR002606">
    <property type="entry name" value="Riboflavin_kinase_bac"/>
</dbReference>
<evidence type="ECO:0000256" key="13">
    <source>
        <dbReference type="ARBA" id="ARBA00022827"/>
    </source>
</evidence>
<comment type="pathway">
    <text evidence="2">Cofactor biosynthesis; FMN biosynthesis; FMN from riboflavin (ATP route): step 1/1.</text>
</comment>
<sequence length="250" mass="28925">MVLQKSQEIKMINTMDEKIHLFEKTGVDNLIIQPFDENFSKIRAKEFVEEILVKKLKIKHIIIGYDHRFGKDREASVEDLKKFGLNYMFTVEEIAAQEIHSIAISSTKIRNAILKGEIKKCNEYLGRNFMLTGEVVHGDGLGKKINFPTANIEIIDTYKIIPKNGVYLVKTIINSEIYFGMMNIGVRPTIGGKNKSLEIHFFNFKDNIYNKTISVEIICKIRDEEKFSSIDELKIQLKKDEQFCLKLINK</sequence>
<feature type="domain" description="Riboflavin kinase" evidence="16">
    <location>
        <begin position="124"/>
        <end position="249"/>
    </location>
</feature>
<reference evidence="17" key="1">
    <citation type="submission" date="2018-05" db="EMBL/GenBank/DDBJ databases">
        <authorList>
            <person name="Lanie J.A."/>
            <person name="Ng W.-L."/>
            <person name="Kazmierczak K.M."/>
            <person name="Andrzejewski T.M."/>
            <person name="Davidsen T.M."/>
            <person name="Wayne K.J."/>
            <person name="Tettelin H."/>
            <person name="Glass J.I."/>
            <person name="Rusch D."/>
            <person name="Podicherti R."/>
            <person name="Tsui H.-C.T."/>
            <person name="Winkler M.E."/>
        </authorList>
    </citation>
    <scope>NUCLEOTIDE SEQUENCE</scope>
</reference>
<dbReference type="Pfam" id="PF01687">
    <property type="entry name" value="Flavokinase"/>
    <property type="match status" value="1"/>
</dbReference>
<dbReference type="AlphaFoldDB" id="A0A381QXI6"/>
<dbReference type="InterPro" id="IPR015865">
    <property type="entry name" value="Riboflavin_kinase_bac/euk"/>
</dbReference>
<keyword evidence="8" id="KW-0288">FMN</keyword>
<comment type="similarity">
    <text evidence="3">Belongs to the RibF family.</text>
</comment>
<evidence type="ECO:0000256" key="4">
    <source>
        <dbReference type="ARBA" id="ARBA00012105"/>
    </source>
</evidence>
<keyword evidence="13" id="KW-0274">FAD</keyword>
<dbReference type="InterPro" id="IPR023465">
    <property type="entry name" value="Riboflavin_kinase_dom_sf"/>
</dbReference>
<dbReference type="SUPFAM" id="SSF82114">
    <property type="entry name" value="Riboflavin kinase-like"/>
    <property type="match status" value="1"/>
</dbReference>
<evidence type="ECO:0000256" key="14">
    <source>
        <dbReference type="ARBA" id="ARBA00022840"/>
    </source>
</evidence>
<name>A0A381QXI6_9ZZZZ</name>
<dbReference type="UniPathway" id="UPA00277">
    <property type="reaction ID" value="UER00407"/>
</dbReference>
<evidence type="ECO:0000256" key="3">
    <source>
        <dbReference type="ARBA" id="ARBA00010214"/>
    </source>
</evidence>
<dbReference type="PANTHER" id="PTHR22749:SF6">
    <property type="entry name" value="RIBOFLAVIN KINASE"/>
    <property type="match status" value="1"/>
</dbReference>
<dbReference type="EC" id="2.7.7.2" evidence="5"/>
<keyword evidence="12" id="KW-0418">Kinase</keyword>
<evidence type="ECO:0000256" key="9">
    <source>
        <dbReference type="ARBA" id="ARBA00022679"/>
    </source>
</evidence>
<dbReference type="Pfam" id="PF06574">
    <property type="entry name" value="FAD_syn"/>
    <property type="match status" value="1"/>
</dbReference>
<dbReference type="EMBL" id="UINC01001571">
    <property type="protein sequence ID" value="SUZ83880.1"/>
    <property type="molecule type" value="Genomic_DNA"/>
</dbReference>
<evidence type="ECO:0000256" key="12">
    <source>
        <dbReference type="ARBA" id="ARBA00022777"/>
    </source>
</evidence>
<evidence type="ECO:0000256" key="2">
    <source>
        <dbReference type="ARBA" id="ARBA00005201"/>
    </source>
</evidence>
<evidence type="ECO:0000256" key="1">
    <source>
        <dbReference type="ARBA" id="ARBA00004726"/>
    </source>
</evidence>
<evidence type="ECO:0000256" key="7">
    <source>
        <dbReference type="ARBA" id="ARBA00022630"/>
    </source>
</evidence>
<evidence type="ECO:0000256" key="15">
    <source>
        <dbReference type="ARBA" id="ARBA00023268"/>
    </source>
</evidence>
<evidence type="ECO:0000256" key="11">
    <source>
        <dbReference type="ARBA" id="ARBA00022741"/>
    </source>
</evidence>
<dbReference type="UniPathway" id="UPA00276">
    <property type="reaction ID" value="UER00406"/>
</dbReference>
<dbReference type="InterPro" id="IPR015864">
    <property type="entry name" value="FAD_synthase"/>
</dbReference>
<keyword evidence="7" id="KW-0285">Flavoprotein</keyword>